<proteinExistence type="predicted"/>
<evidence type="ECO:0000313" key="2">
    <source>
        <dbReference type="Proteomes" id="UP001341840"/>
    </source>
</evidence>
<gene>
    <name evidence="1" type="ORF">PIB30_113240</name>
</gene>
<organism evidence="1 2">
    <name type="scientific">Stylosanthes scabra</name>
    <dbReference type="NCBI Taxonomy" id="79078"/>
    <lineage>
        <taxon>Eukaryota</taxon>
        <taxon>Viridiplantae</taxon>
        <taxon>Streptophyta</taxon>
        <taxon>Embryophyta</taxon>
        <taxon>Tracheophyta</taxon>
        <taxon>Spermatophyta</taxon>
        <taxon>Magnoliopsida</taxon>
        <taxon>eudicotyledons</taxon>
        <taxon>Gunneridae</taxon>
        <taxon>Pentapetalae</taxon>
        <taxon>rosids</taxon>
        <taxon>fabids</taxon>
        <taxon>Fabales</taxon>
        <taxon>Fabaceae</taxon>
        <taxon>Papilionoideae</taxon>
        <taxon>50 kb inversion clade</taxon>
        <taxon>dalbergioids sensu lato</taxon>
        <taxon>Dalbergieae</taxon>
        <taxon>Pterocarpus clade</taxon>
        <taxon>Stylosanthes</taxon>
    </lineage>
</organism>
<comment type="caution">
    <text evidence="1">The sequence shown here is derived from an EMBL/GenBank/DDBJ whole genome shotgun (WGS) entry which is preliminary data.</text>
</comment>
<evidence type="ECO:0000313" key="1">
    <source>
        <dbReference type="EMBL" id="MED6191141.1"/>
    </source>
</evidence>
<accession>A0ABU6X1B3</accession>
<keyword evidence="2" id="KW-1185">Reference proteome</keyword>
<protein>
    <submittedName>
        <fullName evidence="1">Uncharacterized protein</fullName>
    </submittedName>
</protein>
<sequence length="85" mass="9667">MEGRLKFEDTKPEMKIDADPFEVNSSFVEPCCFGINMTGFTSFEFDTSLGNFEENIQQVFPGVGESLLDFLMQQKLKDRDVSLCP</sequence>
<reference evidence="1 2" key="1">
    <citation type="journal article" date="2023" name="Plants (Basel)">
        <title>Bridging the Gap: Combining Genomics and Transcriptomics Approaches to Understand Stylosanthes scabra, an Orphan Legume from the Brazilian Caatinga.</title>
        <authorList>
            <person name="Ferreira-Neto J.R.C."/>
            <person name="da Silva M.D."/>
            <person name="Binneck E."/>
            <person name="de Melo N.F."/>
            <person name="da Silva R.H."/>
            <person name="de Melo A.L.T.M."/>
            <person name="Pandolfi V."/>
            <person name="Bustamante F.O."/>
            <person name="Brasileiro-Vidal A.C."/>
            <person name="Benko-Iseppon A.M."/>
        </authorList>
    </citation>
    <scope>NUCLEOTIDE SEQUENCE [LARGE SCALE GENOMIC DNA]</scope>
    <source>
        <tissue evidence="1">Leaves</tissue>
    </source>
</reference>
<dbReference type="EMBL" id="JASCZI010190179">
    <property type="protein sequence ID" value="MED6191141.1"/>
    <property type="molecule type" value="Genomic_DNA"/>
</dbReference>
<name>A0ABU6X1B3_9FABA</name>
<dbReference type="Proteomes" id="UP001341840">
    <property type="component" value="Unassembled WGS sequence"/>
</dbReference>
<feature type="non-terminal residue" evidence="1">
    <location>
        <position position="85"/>
    </location>
</feature>